<evidence type="ECO:0000313" key="5">
    <source>
        <dbReference type="Proteomes" id="UP000094527"/>
    </source>
</evidence>
<dbReference type="GO" id="GO:0005886">
    <property type="term" value="C:plasma membrane"/>
    <property type="evidence" value="ECO:0007669"/>
    <property type="project" value="TreeGrafter"/>
</dbReference>
<dbReference type="GO" id="GO:0120015">
    <property type="term" value="F:sterol transfer activity"/>
    <property type="evidence" value="ECO:0007669"/>
    <property type="project" value="TreeGrafter"/>
</dbReference>
<evidence type="ECO:0000256" key="2">
    <source>
        <dbReference type="SAM" id="Phobius"/>
    </source>
</evidence>
<sequence>MDNAVTEFFGTEGSQRITQRRSGEEVLIPVCSVVRITKERTAKIFPNAVGVCTRTEKHVFASLISRDTTFKLMCKVWNYSIEQEAEEIRALQRRVAAQGGYGRKEMSIYSPADVAQFPENFCTTLRGDGTLGGIAGSHLTASPQQVSGRFSVVRKLGSNVGGRGPSLLLVATALLVILFMSAALLLSRISSLQQKLMERPVIHDSEQFYQELLSWQTKLHSTTGEEIHQYINSNLQQIVKVRESLEALSMLFVNRPQGAPGLGEPHPSTIMGGEGDHHHHHHQDS</sequence>
<evidence type="ECO:0000313" key="4">
    <source>
        <dbReference type="EMBL" id="ODN04660.1"/>
    </source>
</evidence>
<dbReference type="AlphaFoldDB" id="A0A1D2NHC2"/>
<reference evidence="4 5" key="1">
    <citation type="journal article" date="2016" name="Genome Biol. Evol.">
        <title>Gene Family Evolution Reflects Adaptation to Soil Environmental Stressors in the Genome of the Collembolan Orchesella cincta.</title>
        <authorList>
            <person name="Faddeeva-Vakhrusheva A."/>
            <person name="Derks M.F."/>
            <person name="Anvar S.Y."/>
            <person name="Agamennone V."/>
            <person name="Suring W."/>
            <person name="Smit S."/>
            <person name="van Straalen N.M."/>
            <person name="Roelofs D."/>
        </authorList>
    </citation>
    <scope>NUCLEOTIDE SEQUENCE [LARGE SCALE GENOMIC DNA]</scope>
    <source>
        <tissue evidence="4">Mixed pool</tissue>
    </source>
</reference>
<keyword evidence="5" id="KW-1185">Reference proteome</keyword>
<keyword evidence="2" id="KW-1133">Transmembrane helix</keyword>
<dbReference type="PANTHER" id="PTHR23319">
    <property type="entry name" value="GRAM DOMAIN CONTAINING 1B, ISOFORM E"/>
    <property type="match status" value="1"/>
</dbReference>
<dbReference type="InterPro" id="IPR051482">
    <property type="entry name" value="Cholesterol_transport"/>
</dbReference>
<feature type="transmembrane region" description="Helical" evidence="2">
    <location>
        <begin position="167"/>
        <end position="187"/>
    </location>
</feature>
<dbReference type="OrthoDB" id="74360at2759"/>
<dbReference type="Pfam" id="PF02893">
    <property type="entry name" value="GRAM"/>
    <property type="match status" value="1"/>
</dbReference>
<dbReference type="EMBL" id="LJIJ01000038">
    <property type="protein sequence ID" value="ODN04660.1"/>
    <property type="molecule type" value="Genomic_DNA"/>
</dbReference>
<keyword evidence="2" id="KW-0812">Transmembrane</keyword>
<accession>A0A1D2NHC2</accession>
<proteinExistence type="predicted"/>
<feature type="domain" description="GRAM" evidence="3">
    <location>
        <begin position="25"/>
        <end position="79"/>
    </location>
</feature>
<gene>
    <name evidence="4" type="ORF">Ocin01_02014</name>
</gene>
<dbReference type="InterPro" id="IPR011993">
    <property type="entry name" value="PH-like_dom_sf"/>
</dbReference>
<dbReference type="GO" id="GO:0140268">
    <property type="term" value="C:endoplasmic reticulum-plasma membrane contact site"/>
    <property type="evidence" value="ECO:0007669"/>
    <property type="project" value="TreeGrafter"/>
</dbReference>
<feature type="region of interest" description="Disordered" evidence="1">
    <location>
        <begin position="258"/>
        <end position="285"/>
    </location>
</feature>
<dbReference type="GO" id="GO:0005789">
    <property type="term" value="C:endoplasmic reticulum membrane"/>
    <property type="evidence" value="ECO:0007669"/>
    <property type="project" value="TreeGrafter"/>
</dbReference>
<evidence type="ECO:0000259" key="3">
    <source>
        <dbReference type="Pfam" id="PF02893"/>
    </source>
</evidence>
<comment type="caution">
    <text evidence="4">The sequence shown here is derived from an EMBL/GenBank/DDBJ whole genome shotgun (WGS) entry which is preliminary data.</text>
</comment>
<dbReference type="Proteomes" id="UP000094527">
    <property type="component" value="Unassembled WGS sequence"/>
</dbReference>
<dbReference type="PANTHER" id="PTHR23319:SF13">
    <property type="entry name" value="GRAM DOMAIN-CONTAINING PROTEIN"/>
    <property type="match status" value="1"/>
</dbReference>
<name>A0A1D2NHC2_ORCCI</name>
<protein>
    <submittedName>
        <fullName evidence="4">Putative membrane protein C20F10.07</fullName>
    </submittedName>
</protein>
<dbReference type="GO" id="GO:0032934">
    <property type="term" value="F:sterol binding"/>
    <property type="evidence" value="ECO:0007669"/>
    <property type="project" value="TreeGrafter"/>
</dbReference>
<dbReference type="OMA" id="RRATHCW"/>
<dbReference type="Gene3D" id="2.30.29.30">
    <property type="entry name" value="Pleckstrin-homology domain (PH domain)/Phosphotyrosine-binding domain (PTB)"/>
    <property type="match status" value="1"/>
</dbReference>
<evidence type="ECO:0000256" key="1">
    <source>
        <dbReference type="SAM" id="MobiDB-lite"/>
    </source>
</evidence>
<dbReference type="STRING" id="48709.A0A1D2NHC2"/>
<dbReference type="InterPro" id="IPR004182">
    <property type="entry name" value="GRAM"/>
</dbReference>
<keyword evidence="2" id="KW-0472">Membrane</keyword>
<dbReference type="GO" id="GO:0032366">
    <property type="term" value="P:intracellular sterol transport"/>
    <property type="evidence" value="ECO:0007669"/>
    <property type="project" value="TreeGrafter"/>
</dbReference>
<organism evidence="4 5">
    <name type="scientific">Orchesella cincta</name>
    <name type="common">Springtail</name>
    <name type="synonym">Podura cincta</name>
    <dbReference type="NCBI Taxonomy" id="48709"/>
    <lineage>
        <taxon>Eukaryota</taxon>
        <taxon>Metazoa</taxon>
        <taxon>Ecdysozoa</taxon>
        <taxon>Arthropoda</taxon>
        <taxon>Hexapoda</taxon>
        <taxon>Collembola</taxon>
        <taxon>Entomobryomorpha</taxon>
        <taxon>Entomobryoidea</taxon>
        <taxon>Orchesellidae</taxon>
        <taxon>Orchesellinae</taxon>
        <taxon>Orchesella</taxon>
    </lineage>
</organism>